<protein>
    <submittedName>
        <fullName evidence="5">Cysteine-rich RLK (RECEPTOR-like protein kinase) 8</fullName>
    </submittedName>
</protein>
<feature type="compositionally biased region" description="Acidic residues" evidence="3">
    <location>
        <begin position="248"/>
        <end position="262"/>
    </location>
</feature>
<dbReference type="GO" id="GO:0015074">
    <property type="term" value="P:DNA integration"/>
    <property type="evidence" value="ECO:0007669"/>
    <property type="project" value="InterPro"/>
</dbReference>
<dbReference type="Pfam" id="PF25597">
    <property type="entry name" value="SH3_retrovirus"/>
    <property type="match status" value="1"/>
</dbReference>
<reference evidence="5" key="1">
    <citation type="submission" date="2019-12" db="EMBL/GenBank/DDBJ databases">
        <authorList>
            <person name="Scholes J."/>
        </authorList>
    </citation>
    <scope>NUCLEOTIDE SEQUENCE</scope>
</reference>
<evidence type="ECO:0000256" key="3">
    <source>
        <dbReference type="SAM" id="MobiDB-lite"/>
    </source>
</evidence>
<sequence>VESLGGSRYFLTFIDDASRKVWVYFLNTKDQVFEYFKEFHVMVERETGMKLKCLRSDNGGEYTSKEFDAYCRTYGIRHEKSVPRTPQHNGVSERMNRTIMEHVRSMMNMAKLPKPFWGEAVKTACYLINRSPSVQLNFEVLERIWTGKDPTYSHLRVFGCVAYAHVSKELRKKLDARSIPCIFIGYGDEEFGYRFWDPREKKVIRSRDVFQENLTIEDIEKPKMFQKSNVGAQVSNEAPKLFRRNNEDDVPEEDEETEESAEQGEQQPISPEQGEPQPILPDTNVGSSSQMILPTRRSERGHIPSKRYSSSEYLLLTEDGEPESFQEAISHKDKEKWMAAMQEELDSLQKNQTYEIVKLPEGKRALKNKWVFKLKKDANGQVVKHKARLVVKGFQQKKGIDFDEIFAPVVKMTSIRVILGLVASMNLELEQMDVKTAFLHGDLNEEIYMQQPEGFEISSENLVCKLSKSLYGLKQAPRQWNKTFYSCMKSQGYKKTTAD</sequence>
<dbReference type="AlphaFoldDB" id="A0A9N7MV13"/>
<evidence type="ECO:0000256" key="2">
    <source>
        <dbReference type="ARBA" id="ARBA00022801"/>
    </source>
</evidence>
<feature type="non-terminal residue" evidence="5">
    <location>
        <position position="1"/>
    </location>
</feature>
<dbReference type="InterPro" id="IPR043502">
    <property type="entry name" value="DNA/RNA_pol_sf"/>
</dbReference>
<dbReference type="Pfam" id="PF07727">
    <property type="entry name" value="RVT_2"/>
    <property type="match status" value="1"/>
</dbReference>
<dbReference type="PANTHER" id="PTHR42648">
    <property type="entry name" value="TRANSPOSASE, PUTATIVE-RELATED"/>
    <property type="match status" value="1"/>
</dbReference>
<organism evidence="5 6">
    <name type="scientific">Striga hermonthica</name>
    <name type="common">Purple witchweed</name>
    <name type="synonym">Buchnera hermonthica</name>
    <dbReference type="NCBI Taxonomy" id="68872"/>
    <lineage>
        <taxon>Eukaryota</taxon>
        <taxon>Viridiplantae</taxon>
        <taxon>Streptophyta</taxon>
        <taxon>Embryophyta</taxon>
        <taxon>Tracheophyta</taxon>
        <taxon>Spermatophyta</taxon>
        <taxon>Magnoliopsida</taxon>
        <taxon>eudicotyledons</taxon>
        <taxon>Gunneridae</taxon>
        <taxon>Pentapetalae</taxon>
        <taxon>asterids</taxon>
        <taxon>lamiids</taxon>
        <taxon>Lamiales</taxon>
        <taxon>Orobanchaceae</taxon>
        <taxon>Buchnereae</taxon>
        <taxon>Striga</taxon>
    </lineage>
</organism>
<dbReference type="GO" id="GO:0046872">
    <property type="term" value="F:metal ion binding"/>
    <property type="evidence" value="ECO:0007669"/>
    <property type="project" value="UniProtKB-KW"/>
</dbReference>
<name>A0A9N7MV13_STRHE</name>
<accession>A0A9N7MV13</accession>
<dbReference type="SUPFAM" id="SSF56672">
    <property type="entry name" value="DNA/RNA polymerases"/>
    <property type="match status" value="1"/>
</dbReference>
<feature type="domain" description="Integrase catalytic" evidence="4">
    <location>
        <begin position="1"/>
        <end position="158"/>
    </location>
</feature>
<feature type="non-terminal residue" evidence="5">
    <location>
        <position position="499"/>
    </location>
</feature>
<dbReference type="PANTHER" id="PTHR42648:SF28">
    <property type="entry name" value="TRANSPOSON-ENCODED PROTEIN WITH RIBONUCLEASE H-LIKE AND RETROVIRUS ZINC FINGER-LIKE DOMAINS"/>
    <property type="match status" value="1"/>
</dbReference>
<proteinExistence type="predicted"/>
<gene>
    <name evidence="5" type="ORF">SHERM_15075</name>
</gene>
<dbReference type="InterPro" id="IPR039537">
    <property type="entry name" value="Retrotran_Ty1/copia-like"/>
</dbReference>
<dbReference type="Proteomes" id="UP001153555">
    <property type="component" value="Unassembled WGS sequence"/>
</dbReference>
<dbReference type="InterPro" id="IPR013103">
    <property type="entry name" value="RVT_2"/>
</dbReference>
<dbReference type="SUPFAM" id="SSF53098">
    <property type="entry name" value="Ribonuclease H-like"/>
    <property type="match status" value="1"/>
</dbReference>
<dbReference type="InterPro" id="IPR036397">
    <property type="entry name" value="RNaseH_sf"/>
</dbReference>
<keyword evidence="5" id="KW-0808">Transferase</keyword>
<dbReference type="OrthoDB" id="418757at2759"/>
<dbReference type="InterPro" id="IPR001584">
    <property type="entry name" value="Integrase_cat-core"/>
</dbReference>
<keyword evidence="5" id="KW-0418">Kinase</keyword>
<dbReference type="Pfam" id="PF00665">
    <property type="entry name" value="rve"/>
    <property type="match status" value="1"/>
</dbReference>
<keyword evidence="1" id="KW-0479">Metal-binding</keyword>
<evidence type="ECO:0000313" key="6">
    <source>
        <dbReference type="Proteomes" id="UP001153555"/>
    </source>
</evidence>
<comment type="caution">
    <text evidence="5">The sequence shown here is derived from an EMBL/GenBank/DDBJ whole genome shotgun (WGS) entry which is preliminary data.</text>
</comment>
<dbReference type="GO" id="GO:0003676">
    <property type="term" value="F:nucleic acid binding"/>
    <property type="evidence" value="ECO:0007669"/>
    <property type="project" value="InterPro"/>
</dbReference>
<evidence type="ECO:0000313" key="5">
    <source>
        <dbReference type="EMBL" id="CAA0814919.1"/>
    </source>
</evidence>
<dbReference type="GO" id="GO:0016301">
    <property type="term" value="F:kinase activity"/>
    <property type="evidence" value="ECO:0007669"/>
    <property type="project" value="UniProtKB-KW"/>
</dbReference>
<dbReference type="InterPro" id="IPR012337">
    <property type="entry name" value="RNaseH-like_sf"/>
</dbReference>
<dbReference type="InterPro" id="IPR057670">
    <property type="entry name" value="SH3_retrovirus"/>
</dbReference>
<dbReference type="GO" id="GO:0016787">
    <property type="term" value="F:hydrolase activity"/>
    <property type="evidence" value="ECO:0007669"/>
    <property type="project" value="UniProtKB-KW"/>
</dbReference>
<evidence type="ECO:0000259" key="4">
    <source>
        <dbReference type="PROSITE" id="PS50994"/>
    </source>
</evidence>
<feature type="region of interest" description="Disordered" evidence="3">
    <location>
        <begin position="235"/>
        <end position="289"/>
    </location>
</feature>
<keyword evidence="2" id="KW-0378">Hydrolase</keyword>
<dbReference type="EMBL" id="CACSLK010012233">
    <property type="protein sequence ID" value="CAA0814919.1"/>
    <property type="molecule type" value="Genomic_DNA"/>
</dbReference>
<keyword evidence="6" id="KW-1185">Reference proteome</keyword>
<dbReference type="Gene3D" id="3.30.420.10">
    <property type="entry name" value="Ribonuclease H-like superfamily/Ribonuclease H"/>
    <property type="match status" value="1"/>
</dbReference>
<dbReference type="PROSITE" id="PS50994">
    <property type="entry name" value="INTEGRASE"/>
    <property type="match status" value="1"/>
</dbReference>
<evidence type="ECO:0000256" key="1">
    <source>
        <dbReference type="ARBA" id="ARBA00022723"/>
    </source>
</evidence>